<keyword evidence="1" id="KW-0472">Membrane</keyword>
<dbReference type="EMBL" id="UOGB01000181">
    <property type="protein sequence ID" value="VAX20469.1"/>
    <property type="molecule type" value="Genomic_DNA"/>
</dbReference>
<dbReference type="AlphaFoldDB" id="A0A3B1BRA3"/>
<evidence type="ECO:0000256" key="1">
    <source>
        <dbReference type="SAM" id="Phobius"/>
    </source>
</evidence>
<keyword evidence="1" id="KW-0812">Transmembrane</keyword>
<reference evidence="3" key="1">
    <citation type="submission" date="2018-06" db="EMBL/GenBank/DDBJ databases">
        <authorList>
            <person name="Zhirakovskaya E."/>
        </authorList>
    </citation>
    <scope>NUCLEOTIDE SEQUENCE</scope>
</reference>
<name>A0A3B1BRA3_9ZZZZ</name>
<sequence>MSQSGPLTGRMAVNMILKKLSSFGHTVHDWLEKIKKKIHATLPDQKRLEQSRAYHIFGATLFKRELWSFKSEALARGLALGLFVAFTPTIGFQMIIVCVLILFFPGNLPIALAASWITNVFTAGPVYFFEYRFGQWLIEITGATPYHPIQNAPAISGVYDIAGAMWLGSLVISLAAGLTGYILMLAFVNLERTLRMSKIISLRSVKHAKRPKRPKTAGFNK</sequence>
<protein>
    <recommendedName>
        <fullName evidence="2">DUF2062 domain-containing protein</fullName>
    </recommendedName>
</protein>
<feature type="transmembrane region" description="Helical" evidence="1">
    <location>
        <begin position="110"/>
        <end position="129"/>
    </location>
</feature>
<accession>A0A3B1BRA3</accession>
<gene>
    <name evidence="3" type="ORF">MNBD_NITROSPINAE03-182</name>
</gene>
<proteinExistence type="predicted"/>
<dbReference type="InterPro" id="IPR018639">
    <property type="entry name" value="DUF2062"/>
</dbReference>
<feature type="transmembrane region" description="Helical" evidence="1">
    <location>
        <begin position="166"/>
        <end position="188"/>
    </location>
</feature>
<feature type="transmembrane region" description="Helical" evidence="1">
    <location>
        <begin position="78"/>
        <end position="103"/>
    </location>
</feature>
<dbReference type="PANTHER" id="PTHR40547:SF1">
    <property type="entry name" value="SLL0298 PROTEIN"/>
    <property type="match status" value="1"/>
</dbReference>
<dbReference type="Pfam" id="PF09835">
    <property type="entry name" value="DUF2062"/>
    <property type="match status" value="1"/>
</dbReference>
<feature type="domain" description="DUF2062" evidence="2">
    <location>
        <begin position="56"/>
        <end position="195"/>
    </location>
</feature>
<organism evidence="3">
    <name type="scientific">hydrothermal vent metagenome</name>
    <dbReference type="NCBI Taxonomy" id="652676"/>
    <lineage>
        <taxon>unclassified sequences</taxon>
        <taxon>metagenomes</taxon>
        <taxon>ecological metagenomes</taxon>
    </lineage>
</organism>
<evidence type="ECO:0000259" key="2">
    <source>
        <dbReference type="Pfam" id="PF09835"/>
    </source>
</evidence>
<evidence type="ECO:0000313" key="3">
    <source>
        <dbReference type="EMBL" id="VAX20469.1"/>
    </source>
</evidence>
<keyword evidence="1" id="KW-1133">Transmembrane helix</keyword>
<dbReference type="PANTHER" id="PTHR40547">
    <property type="entry name" value="SLL0298 PROTEIN"/>
    <property type="match status" value="1"/>
</dbReference>